<dbReference type="AlphaFoldDB" id="A0A835JXR7"/>
<accession>A0A835JXR7</accession>
<protein>
    <submittedName>
        <fullName evidence="1">Uncharacterized protein</fullName>
    </submittedName>
</protein>
<evidence type="ECO:0000313" key="2">
    <source>
        <dbReference type="Proteomes" id="UP000657918"/>
    </source>
</evidence>
<dbReference type="OrthoDB" id="851643at2759"/>
<dbReference type="EMBL" id="JADGMS010000006">
    <property type="protein sequence ID" value="KAF9679425.1"/>
    <property type="molecule type" value="Genomic_DNA"/>
</dbReference>
<comment type="caution">
    <text evidence="1">The sequence shown here is derived from an EMBL/GenBank/DDBJ whole genome shotgun (WGS) entry which is preliminary data.</text>
</comment>
<sequence length="98" mass="10538">MILELKTLVGDRHGETFMVSFCAPIAFEIHVSFRVDSVYACNSVMDVAFNSRTKESSTDFEMAPAPAMDVGAACSDLGMSGAVFCSTLLLSLLALLKH</sequence>
<proteinExistence type="predicted"/>
<gene>
    <name evidence="1" type="ORF">SADUNF_Sadunf06G0013800</name>
</gene>
<keyword evidence="2" id="KW-1185">Reference proteome</keyword>
<organism evidence="1 2">
    <name type="scientific">Salix dunnii</name>
    <dbReference type="NCBI Taxonomy" id="1413687"/>
    <lineage>
        <taxon>Eukaryota</taxon>
        <taxon>Viridiplantae</taxon>
        <taxon>Streptophyta</taxon>
        <taxon>Embryophyta</taxon>
        <taxon>Tracheophyta</taxon>
        <taxon>Spermatophyta</taxon>
        <taxon>Magnoliopsida</taxon>
        <taxon>eudicotyledons</taxon>
        <taxon>Gunneridae</taxon>
        <taxon>Pentapetalae</taxon>
        <taxon>rosids</taxon>
        <taxon>fabids</taxon>
        <taxon>Malpighiales</taxon>
        <taxon>Salicaceae</taxon>
        <taxon>Saliceae</taxon>
        <taxon>Salix</taxon>
    </lineage>
</organism>
<evidence type="ECO:0000313" key="1">
    <source>
        <dbReference type="EMBL" id="KAF9679425.1"/>
    </source>
</evidence>
<dbReference type="Proteomes" id="UP000657918">
    <property type="component" value="Unassembled WGS sequence"/>
</dbReference>
<name>A0A835JXR7_9ROSI</name>
<reference evidence="1 2" key="1">
    <citation type="submission" date="2020-10" db="EMBL/GenBank/DDBJ databases">
        <title>Plant Genome Project.</title>
        <authorList>
            <person name="Zhang R.-G."/>
        </authorList>
    </citation>
    <scope>NUCLEOTIDE SEQUENCE [LARGE SCALE GENOMIC DNA]</scope>
    <source>
        <strain evidence="1">FAFU-HL-1</strain>
        <tissue evidence="1">Leaf</tissue>
    </source>
</reference>